<sequence length="120" mass="13748">MKCYRRCSIRYRKISQVSADGAYDTKACHQVLKKKGIKPTIPPRSNAGFWENGHPRNEAVRALKSGHLEEWKRAVGYHQRSLSETGMYRYKKLLSPQLALRDYDAQVGEALANVKARTKL</sequence>
<name>A0A128FG79_9GAMM</name>
<dbReference type="InterPro" id="IPR053172">
    <property type="entry name" value="Tn903_transposase"/>
</dbReference>
<organism evidence="2 3">
    <name type="scientific">Grimontia marina</name>
    <dbReference type="NCBI Taxonomy" id="646534"/>
    <lineage>
        <taxon>Bacteria</taxon>
        <taxon>Pseudomonadati</taxon>
        <taxon>Pseudomonadota</taxon>
        <taxon>Gammaproteobacteria</taxon>
        <taxon>Vibrionales</taxon>
        <taxon>Vibrionaceae</taxon>
        <taxon>Grimontia</taxon>
    </lineage>
</organism>
<dbReference type="GO" id="GO:0004803">
    <property type="term" value="F:transposase activity"/>
    <property type="evidence" value="ECO:0007669"/>
    <property type="project" value="InterPro"/>
</dbReference>
<gene>
    <name evidence="2" type="ORF">GMA8713_03558</name>
</gene>
<dbReference type="InterPro" id="IPR002559">
    <property type="entry name" value="Transposase_11"/>
</dbReference>
<accession>A0A128FG79</accession>
<evidence type="ECO:0000259" key="1">
    <source>
        <dbReference type="Pfam" id="PF01609"/>
    </source>
</evidence>
<dbReference type="GO" id="GO:0006313">
    <property type="term" value="P:DNA transposition"/>
    <property type="evidence" value="ECO:0007669"/>
    <property type="project" value="InterPro"/>
</dbReference>
<reference evidence="3" key="1">
    <citation type="submission" date="2016-02" db="EMBL/GenBank/DDBJ databases">
        <authorList>
            <person name="Rodrigo-Torres Lidia"/>
            <person name="Arahal R.David."/>
        </authorList>
    </citation>
    <scope>NUCLEOTIDE SEQUENCE [LARGE SCALE GENOMIC DNA]</scope>
    <source>
        <strain evidence="3">CECT 8713</strain>
    </source>
</reference>
<dbReference type="PANTHER" id="PTHR34631:SF3">
    <property type="entry name" value="ISSOD12 TRANSPOSASE TNPA_ISSOD12"/>
    <property type="match status" value="1"/>
</dbReference>
<protein>
    <submittedName>
        <fullName evidence="2">Transposase DDE domain protein</fullName>
    </submittedName>
</protein>
<evidence type="ECO:0000313" key="3">
    <source>
        <dbReference type="Proteomes" id="UP000073601"/>
    </source>
</evidence>
<keyword evidence="3" id="KW-1185">Reference proteome</keyword>
<dbReference type="Proteomes" id="UP000073601">
    <property type="component" value="Unassembled WGS sequence"/>
</dbReference>
<dbReference type="AlphaFoldDB" id="A0A128FG79"/>
<dbReference type="GO" id="GO:0003677">
    <property type="term" value="F:DNA binding"/>
    <property type="evidence" value="ECO:0007669"/>
    <property type="project" value="InterPro"/>
</dbReference>
<proteinExistence type="predicted"/>
<dbReference type="Pfam" id="PF01609">
    <property type="entry name" value="DDE_Tnp_1"/>
    <property type="match status" value="1"/>
</dbReference>
<evidence type="ECO:0000313" key="2">
    <source>
        <dbReference type="EMBL" id="CZF85505.1"/>
    </source>
</evidence>
<dbReference type="PANTHER" id="PTHR34631">
    <property type="match status" value="1"/>
</dbReference>
<dbReference type="EMBL" id="FIZY01000038">
    <property type="protein sequence ID" value="CZF85505.1"/>
    <property type="molecule type" value="Genomic_DNA"/>
</dbReference>
<feature type="domain" description="Transposase IS4-like" evidence="1">
    <location>
        <begin position="13"/>
        <end position="111"/>
    </location>
</feature>